<evidence type="ECO:0000256" key="3">
    <source>
        <dbReference type="ARBA" id="ARBA00022729"/>
    </source>
</evidence>
<dbReference type="InterPro" id="IPR011050">
    <property type="entry name" value="Pectin_lyase_fold/virulence"/>
</dbReference>
<evidence type="ECO:0000256" key="2">
    <source>
        <dbReference type="ARBA" id="ARBA00022525"/>
    </source>
</evidence>
<evidence type="ECO:0000259" key="4">
    <source>
        <dbReference type="Pfam" id="PF12708"/>
    </source>
</evidence>
<feature type="domain" description="Secretion system C-terminal sorting" evidence="5">
    <location>
        <begin position="557"/>
        <end position="618"/>
    </location>
</feature>
<comment type="subcellular location">
    <subcellularLocation>
        <location evidence="1">Secreted</location>
    </subcellularLocation>
</comment>
<sequence>MLVCAILILLLPTIKIYSQKSIGDPAVTFDNSKNDPNYPFMREWQKAGVDGGIPLRNTLPIKTLLTPTDSEGIQDAIDDIETNGTPSVILLKKGTYSIDHPIHLKSNVILRGENKNEVLLKVTVRSRRDNDEQVFTFDDIQKSGLEDLTFEYIPPKSITLFDDRNVDLNRYCGSRCFSNDPAGEKNMYVSFVRMTRKSKNCWIDNCTFKNSGSDPLEIWGNHITCRNNTIDACYNKGGGGNGYYDIRGDYNLFAYEKVRRIRHFTIQQNAKYNVVTQCKIEVDVNFHNGDKGYNLVENNTITSLRWRSWAAFASGGSKYGHKKPGPNNIVFNNVTRGRGNSERFSGDDKVFVFDQYSEPRLLRNQAPIGDTFYPVVLDGSDGDNTDGDENEEEDCNNALVLKASEDAYLQGTARYNKSELRVEDGRRVSYLKFSFPSSTKQKVKSATLELTVSSDSGNGLIQVYQGDSNNWKETNLSNTNKPNAKAKLGSLNTLYKLKKSYQWKLSNITPVKTISFVIKQKSGNDVSFSSKENNNPPKLILELECEKRFTESSNLTIFPNPTSDFLTISGVKSGESIIVYDLSGKNRKSIIASDEEERLELSELPSGQYLIKISGKSSLFIKE</sequence>
<dbReference type="Pfam" id="PF18962">
    <property type="entry name" value="Por_Secre_tail"/>
    <property type="match status" value="1"/>
</dbReference>
<evidence type="ECO:0000313" key="7">
    <source>
        <dbReference type="EMBL" id="GAA0718427.1"/>
    </source>
</evidence>
<dbReference type="InterPro" id="IPR026444">
    <property type="entry name" value="Secre_tail"/>
</dbReference>
<keyword evidence="3" id="KW-0732">Signal</keyword>
<comment type="caution">
    <text evidence="7">The sequence shown here is derived from an EMBL/GenBank/DDBJ whole genome shotgun (WGS) entry which is preliminary data.</text>
</comment>
<proteinExistence type="predicted"/>
<keyword evidence="8" id="KW-1185">Reference proteome</keyword>
<dbReference type="InterPro" id="IPR024535">
    <property type="entry name" value="RHGA/B-epi-like_pectate_lyase"/>
</dbReference>
<keyword evidence="2" id="KW-0964">Secreted</keyword>
<dbReference type="SUPFAM" id="SSF51126">
    <property type="entry name" value="Pectin lyase-like"/>
    <property type="match status" value="1"/>
</dbReference>
<evidence type="ECO:0000259" key="6">
    <source>
        <dbReference type="Pfam" id="PF24517"/>
    </source>
</evidence>
<organism evidence="7 8">
    <name type="scientific">Aquimarina litoralis</name>
    <dbReference type="NCBI Taxonomy" id="584605"/>
    <lineage>
        <taxon>Bacteria</taxon>
        <taxon>Pseudomonadati</taxon>
        <taxon>Bacteroidota</taxon>
        <taxon>Flavobacteriia</taxon>
        <taxon>Flavobacteriales</taxon>
        <taxon>Flavobacteriaceae</taxon>
        <taxon>Aquimarina</taxon>
    </lineage>
</organism>
<feature type="domain" description="Rhamnogalacturonase A/B/Epimerase-like pectate lyase" evidence="4">
    <location>
        <begin position="69"/>
        <end position="234"/>
    </location>
</feature>
<dbReference type="EMBL" id="BAAAGE010000001">
    <property type="protein sequence ID" value="GAA0718427.1"/>
    <property type="molecule type" value="Genomic_DNA"/>
</dbReference>
<gene>
    <name evidence="7" type="ORF">GCM10009430_16550</name>
</gene>
<dbReference type="InterPro" id="IPR012334">
    <property type="entry name" value="Pectin_lyas_fold"/>
</dbReference>
<name>A0ABP3TVD9_9FLAO</name>
<evidence type="ECO:0000313" key="8">
    <source>
        <dbReference type="Proteomes" id="UP001501758"/>
    </source>
</evidence>
<evidence type="ECO:0000256" key="1">
    <source>
        <dbReference type="ARBA" id="ARBA00004613"/>
    </source>
</evidence>
<dbReference type="Proteomes" id="UP001501758">
    <property type="component" value="Unassembled WGS sequence"/>
</dbReference>
<dbReference type="Pfam" id="PF12708">
    <property type="entry name" value="Pect-lyase_RHGA_epim"/>
    <property type="match status" value="1"/>
</dbReference>
<protein>
    <recommendedName>
        <fullName evidence="9">Por secretion system C-terminal sorting domain-containing protein</fullName>
    </recommendedName>
</protein>
<reference evidence="8" key="1">
    <citation type="journal article" date="2019" name="Int. J. Syst. Evol. Microbiol.">
        <title>The Global Catalogue of Microorganisms (GCM) 10K type strain sequencing project: providing services to taxonomists for standard genome sequencing and annotation.</title>
        <authorList>
            <consortium name="The Broad Institute Genomics Platform"/>
            <consortium name="The Broad Institute Genome Sequencing Center for Infectious Disease"/>
            <person name="Wu L."/>
            <person name="Ma J."/>
        </authorList>
    </citation>
    <scope>NUCLEOTIDE SEQUENCE [LARGE SCALE GENOMIC DNA]</scope>
    <source>
        <strain evidence="8">JCM 15974</strain>
    </source>
</reference>
<accession>A0ABP3TVD9</accession>
<dbReference type="Pfam" id="PF24517">
    <property type="entry name" value="CBM96"/>
    <property type="match status" value="1"/>
</dbReference>
<evidence type="ECO:0000259" key="5">
    <source>
        <dbReference type="Pfam" id="PF18962"/>
    </source>
</evidence>
<dbReference type="NCBIfam" id="TIGR04183">
    <property type="entry name" value="Por_Secre_tail"/>
    <property type="match status" value="1"/>
</dbReference>
<dbReference type="InterPro" id="IPR055372">
    <property type="entry name" value="CBM96"/>
</dbReference>
<evidence type="ECO:0008006" key="9">
    <source>
        <dbReference type="Google" id="ProtNLM"/>
    </source>
</evidence>
<feature type="domain" description="Carbohydrate-binding module family 96" evidence="6">
    <location>
        <begin position="401"/>
        <end position="541"/>
    </location>
</feature>
<dbReference type="Gene3D" id="2.160.20.10">
    <property type="entry name" value="Single-stranded right-handed beta-helix, Pectin lyase-like"/>
    <property type="match status" value="1"/>
</dbReference>